<protein>
    <submittedName>
        <fullName evidence="5">DNA-binding transcriptional regulator, ArsR family</fullName>
    </submittedName>
</protein>
<dbReference type="OrthoDB" id="9810923at2"/>
<sequence>MLEDTKSRTLSEVSERTDEQIVELAVEVFTMLADATRVRIVLALQDGELSVNTLAELVGKSPTAVSQHLAKLRLARIVATRHEANRVYYRLANEHARRLVADAIDQAEHSVDDHPGHHRRTINGGG</sequence>
<dbReference type="Pfam" id="PF01022">
    <property type="entry name" value="HTH_5"/>
    <property type="match status" value="1"/>
</dbReference>
<dbReference type="InterPro" id="IPR011991">
    <property type="entry name" value="ArsR-like_HTH"/>
</dbReference>
<dbReference type="SUPFAM" id="SSF46785">
    <property type="entry name" value="Winged helix' DNA-binding domain"/>
    <property type="match status" value="1"/>
</dbReference>
<evidence type="ECO:0000256" key="2">
    <source>
        <dbReference type="ARBA" id="ARBA00023125"/>
    </source>
</evidence>
<evidence type="ECO:0000256" key="1">
    <source>
        <dbReference type="ARBA" id="ARBA00023015"/>
    </source>
</evidence>
<evidence type="ECO:0000259" key="4">
    <source>
        <dbReference type="PROSITE" id="PS50987"/>
    </source>
</evidence>
<dbReference type="Gene3D" id="1.10.10.10">
    <property type="entry name" value="Winged helix-like DNA-binding domain superfamily/Winged helix DNA-binding domain"/>
    <property type="match status" value="1"/>
</dbReference>
<dbReference type="InterPro" id="IPR001845">
    <property type="entry name" value="HTH_ArsR_DNA-bd_dom"/>
</dbReference>
<dbReference type="InterPro" id="IPR036388">
    <property type="entry name" value="WH-like_DNA-bd_sf"/>
</dbReference>
<keyword evidence="2 5" id="KW-0238">DNA-binding</keyword>
<dbReference type="PANTHER" id="PTHR43132:SF8">
    <property type="entry name" value="HTH-TYPE TRANSCRIPTIONAL REGULATOR KMTR"/>
    <property type="match status" value="1"/>
</dbReference>
<dbReference type="STRING" id="546871.SAMN04488543_2831"/>
<reference evidence="5 6" key="1">
    <citation type="submission" date="2016-10" db="EMBL/GenBank/DDBJ databases">
        <authorList>
            <person name="de Groot N.N."/>
        </authorList>
    </citation>
    <scope>NUCLEOTIDE SEQUENCE [LARGE SCALE GENOMIC DNA]</scope>
    <source>
        <strain evidence="5 6">DSM 21741</strain>
    </source>
</reference>
<feature type="domain" description="HTH arsR-type" evidence="4">
    <location>
        <begin position="17"/>
        <end position="111"/>
    </location>
</feature>
<evidence type="ECO:0000256" key="3">
    <source>
        <dbReference type="ARBA" id="ARBA00023163"/>
    </source>
</evidence>
<dbReference type="PROSITE" id="PS50987">
    <property type="entry name" value="HTH_ARSR_2"/>
    <property type="match status" value="1"/>
</dbReference>
<dbReference type="Proteomes" id="UP000199092">
    <property type="component" value="Chromosome I"/>
</dbReference>
<keyword evidence="6" id="KW-1185">Reference proteome</keyword>
<keyword evidence="1" id="KW-0805">Transcription regulation</keyword>
<dbReference type="GO" id="GO:0003700">
    <property type="term" value="F:DNA-binding transcription factor activity"/>
    <property type="evidence" value="ECO:0007669"/>
    <property type="project" value="InterPro"/>
</dbReference>
<dbReference type="SMART" id="SM00418">
    <property type="entry name" value="HTH_ARSR"/>
    <property type="match status" value="1"/>
</dbReference>
<dbReference type="InterPro" id="IPR036390">
    <property type="entry name" value="WH_DNA-bd_sf"/>
</dbReference>
<dbReference type="AlphaFoldDB" id="A0A1H1WVR7"/>
<dbReference type="CDD" id="cd00090">
    <property type="entry name" value="HTH_ARSR"/>
    <property type="match status" value="1"/>
</dbReference>
<dbReference type="PANTHER" id="PTHR43132">
    <property type="entry name" value="ARSENICAL RESISTANCE OPERON REPRESSOR ARSR-RELATED"/>
    <property type="match status" value="1"/>
</dbReference>
<organism evidence="5 6">
    <name type="scientific">Friedmanniella luteola</name>
    <dbReference type="NCBI Taxonomy" id="546871"/>
    <lineage>
        <taxon>Bacteria</taxon>
        <taxon>Bacillati</taxon>
        <taxon>Actinomycetota</taxon>
        <taxon>Actinomycetes</taxon>
        <taxon>Propionibacteriales</taxon>
        <taxon>Nocardioidaceae</taxon>
        <taxon>Friedmanniella</taxon>
    </lineage>
</organism>
<dbReference type="InterPro" id="IPR051011">
    <property type="entry name" value="Metal_resp_trans_reg"/>
</dbReference>
<dbReference type="EMBL" id="LT629749">
    <property type="protein sequence ID" value="SDT00791.1"/>
    <property type="molecule type" value="Genomic_DNA"/>
</dbReference>
<evidence type="ECO:0000313" key="5">
    <source>
        <dbReference type="EMBL" id="SDT00791.1"/>
    </source>
</evidence>
<proteinExistence type="predicted"/>
<dbReference type="GO" id="GO:0003677">
    <property type="term" value="F:DNA binding"/>
    <property type="evidence" value="ECO:0007669"/>
    <property type="project" value="UniProtKB-KW"/>
</dbReference>
<gene>
    <name evidence="5" type="ORF">SAMN04488543_2831</name>
</gene>
<evidence type="ECO:0000313" key="6">
    <source>
        <dbReference type="Proteomes" id="UP000199092"/>
    </source>
</evidence>
<name>A0A1H1WVR7_9ACTN</name>
<dbReference type="PRINTS" id="PR00778">
    <property type="entry name" value="HTHARSR"/>
</dbReference>
<dbReference type="RefSeq" id="WP_091413639.1">
    <property type="nucleotide sequence ID" value="NZ_LT629749.1"/>
</dbReference>
<keyword evidence="3" id="KW-0804">Transcription</keyword>
<dbReference type="NCBIfam" id="NF033788">
    <property type="entry name" value="HTH_metalloreg"/>
    <property type="match status" value="1"/>
</dbReference>
<accession>A0A1H1WVR7</accession>